<feature type="domain" description="3-oxo-5-alpha-steroid 4-dehydrogenase C-terminal" evidence="6">
    <location>
        <begin position="17"/>
        <end position="108"/>
    </location>
</feature>
<comment type="caution">
    <text evidence="7">The sequence shown here is derived from an EMBL/GenBank/DDBJ whole genome shotgun (WGS) entry which is preliminary data.</text>
</comment>
<dbReference type="AlphaFoldDB" id="A0A1Y2BD79"/>
<dbReference type="InterPro" id="IPR001104">
    <property type="entry name" value="3-oxo-5_a-steroid_4-DH_C"/>
</dbReference>
<reference evidence="7 8" key="1">
    <citation type="submission" date="2016-07" db="EMBL/GenBank/DDBJ databases">
        <title>Pervasive Adenine N6-methylation of Active Genes in Fungi.</title>
        <authorList>
            <consortium name="DOE Joint Genome Institute"/>
            <person name="Mondo S.J."/>
            <person name="Dannebaum R.O."/>
            <person name="Kuo R.C."/>
            <person name="Labutti K."/>
            <person name="Haridas S."/>
            <person name="Kuo A."/>
            <person name="Salamov A."/>
            <person name="Ahrendt S.R."/>
            <person name="Lipzen A."/>
            <person name="Sullivan W."/>
            <person name="Andreopoulos W.B."/>
            <person name="Clum A."/>
            <person name="Lindquist E."/>
            <person name="Daum C."/>
            <person name="Ramamoorthy G.K."/>
            <person name="Gryganskyi A."/>
            <person name="Culley D."/>
            <person name="Magnuson J.K."/>
            <person name="James T.Y."/>
            <person name="O'Malley M.A."/>
            <person name="Stajich J.E."/>
            <person name="Spatafora J.W."/>
            <person name="Visel A."/>
            <person name="Grigoriev I.V."/>
        </authorList>
    </citation>
    <scope>NUCLEOTIDE SEQUENCE [LARGE SCALE GENOMIC DNA]</scope>
    <source>
        <strain evidence="7 8">68-887.2</strain>
    </source>
</reference>
<gene>
    <name evidence="7" type="ORF">BCR39DRAFT_464136</name>
</gene>
<feature type="domain" description="3-oxo-5-alpha-steroid 4-dehydrogenase C-terminal" evidence="6">
    <location>
        <begin position="119"/>
        <end position="173"/>
    </location>
</feature>
<dbReference type="PROSITE" id="PS50244">
    <property type="entry name" value="S5A_REDUCTASE"/>
    <property type="match status" value="1"/>
</dbReference>
<evidence type="ECO:0000256" key="5">
    <source>
        <dbReference type="ARBA" id="ARBA00023136"/>
    </source>
</evidence>
<dbReference type="Pfam" id="PF02544">
    <property type="entry name" value="Steroid_dh"/>
    <property type="match status" value="2"/>
</dbReference>
<sequence>NAYNLAIGLAFYPTASFSSPRFYAGVLGWLVGFGGNVYHDEILNDLRREPARRLISSPNTAEADDRKAPKAKGRYTIPRAGLFRFVSFPNYLCEWFEWMSFAIAAAPLPLVNVPTAPTILGWTPHTLLHPAWMFLLAEITSMLPRAIRGHGWYRDTFGSRYPADRKIVIPWLF</sequence>
<dbReference type="STRING" id="71784.A0A1Y2BD79"/>
<dbReference type="Proteomes" id="UP000193986">
    <property type="component" value="Unassembled WGS sequence"/>
</dbReference>
<name>A0A1Y2BD79_9TREE</name>
<comment type="similarity">
    <text evidence="2">Belongs to the steroid 5-alpha reductase family.</text>
</comment>
<keyword evidence="4" id="KW-1133">Transmembrane helix</keyword>
<proteinExistence type="inferred from homology"/>
<dbReference type="EMBL" id="MCFC01000008">
    <property type="protein sequence ID" value="ORY32798.1"/>
    <property type="molecule type" value="Genomic_DNA"/>
</dbReference>
<dbReference type="PANTHER" id="PTHR10556:SF43">
    <property type="entry name" value="STEROID 5-ALPHA-REDUCTASE DET2"/>
    <property type="match status" value="1"/>
</dbReference>
<dbReference type="GO" id="GO:0016627">
    <property type="term" value="F:oxidoreductase activity, acting on the CH-CH group of donors"/>
    <property type="evidence" value="ECO:0007669"/>
    <property type="project" value="InterPro"/>
</dbReference>
<keyword evidence="8" id="KW-1185">Reference proteome</keyword>
<protein>
    <recommendedName>
        <fullName evidence="6">3-oxo-5-alpha-steroid 4-dehydrogenase C-terminal domain-containing protein</fullName>
    </recommendedName>
</protein>
<evidence type="ECO:0000256" key="3">
    <source>
        <dbReference type="ARBA" id="ARBA00022692"/>
    </source>
</evidence>
<dbReference type="GO" id="GO:0016020">
    <property type="term" value="C:membrane"/>
    <property type="evidence" value="ECO:0007669"/>
    <property type="project" value="UniProtKB-SubCell"/>
</dbReference>
<evidence type="ECO:0000256" key="2">
    <source>
        <dbReference type="ARBA" id="ARBA00007742"/>
    </source>
</evidence>
<dbReference type="GO" id="GO:0006629">
    <property type="term" value="P:lipid metabolic process"/>
    <property type="evidence" value="ECO:0007669"/>
    <property type="project" value="InterPro"/>
</dbReference>
<accession>A0A1Y2BD79</accession>
<evidence type="ECO:0000313" key="8">
    <source>
        <dbReference type="Proteomes" id="UP000193986"/>
    </source>
</evidence>
<evidence type="ECO:0000256" key="1">
    <source>
        <dbReference type="ARBA" id="ARBA00004141"/>
    </source>
</evidence>
<evidence type="ECO:0000259" key="6">
    <source>
        <dbReference type="Pfam" id="PF02544"/>
    </source>
</evidence>
<feature type="non-terminal residue" evidence="7">
    <location>
        <position position="1"/>
    </location>
</feature>
<dbReference type="InParanoid" id="A0A1Y2BD79"/>
<dbReference type="InterPro" id="IPR039357">
    <property type="entry name" value="SRD5A/TECR"/>
</dbReference>
<dbReference type="PANTHER" id="PTHR10556">
    <property type="entry name" value="3-OXO-5-ALPHA-STEROID 4-DEHYDROGENASE"/>
    <property type="match status" value="1"/>
</dbReference>
<comment type="subcellular location">
    <subcellularLocation>
        <location evidence="1">Membrane</location>
        <topology evidence="1">Multi-pass membrane protein</topology>
    </subcellularLocation>
</comment>
<keyword evidence="3" id="KW-0812">Transmembrane</keyword>
<keyword evidence="5" id="KW-0472">Membrane</keyword>
<evidence type="ECO:0000313" key="7">
    <source>
        <dbReference type="EMBL" id="ORY32798.1"/>
    </source>
</evidence>
<dbReference type="OrthoDB" id="5788137at2759"/>
<evidence type="ECO:0000256" key="4">
    <source>
        <dbReference type="ARBA" id="ARBA00022989"/>
    </source>
</evidence>
<organism evidence="7 8">
    <name type="scientific">Naematelia encephala</name>
    <dbReference type="NCBI Taxonomy" id="71784"/>
    <lineage>
        <taxon>Eukaryota</taxon>
        <taxon>Fungi</taxon>
        <taxon>Dikarya</taxon>
        <taxon>Basidiomycota</taxon>
        <taxon>Agaricomycotina</taxon>
        <taxon>Tremellomycetes</taxon>
        <taxon>Tremellales</taxon>
        <taxon>Naemateliaceae</taxon>
        <taxon>Naematelia</taxon>
    </lineage>
</organism>